<comment type="similarity">
    <text evidence="3">Belongs to the TPPP family.</text>
</comment>
<evidence type="ECO:0000256" key="7">
    <source>
        <dbReference type="ARBA" id="ARBA00023136"/>
    </source>
</evidence>
<feature type="region of interest" description="Disordered" evidence="9">
    <location>
        <begin position="347"/>
        <end position="406"/>
    </location>
</feature>
<keyword evidence="5 8" id="KW-0812">Transmembrane</keyword>
<feature type="transmembrane region" description="Helical" evidence="8">
    <location>
        <begin position="166"/>
        <end position="192"/>
    </location>
</feature>
<comment type="subcellular location">
    <subcellularLocation>
        <location evidence="2">Cytoplasm</location>
    </subcellularLocation>
    <subcellularLocation>
        <location evidence="1">Membrane</location>
        <topology evidence="1">Multi-pass membrane protein</topology>
    </subcellularLocation>
</comment>
<dbReference type="Gene3D" id="1.10.238.10">
    <property type="entry name" value="EF-hand"/>
    <property type="match status" value="1"/>
</dbReference>
<feature type="compositionally biased region" description="Polar residues" evidence="9">
    <location>
        <begin position="299"/>
        <end position="319"/>
    </location>
</feature>
<keyword evidence="7 8" id="KW-0472">Membrane</keyword>
<dbReference type="GO" id="GO:0032273">
    <property type="term" value="P:positive regulation of protein polymerization"/>
    <property type="evidence" value="ECO:0007669"/>
    <property type="project" value="TreeGrafter"/>
</dbReference>
<dbReference type="Proteomes" id="UP001178508">
    <property type="component" value="Chromosome 8"/>
</dbReference>
<proteinExistence type="inferred from homology"/>
<dbReference type="GO" id="GO:0005874">
    <property type="term" value="C:microtubule"/>
    <property type="evidence" value="ECO:0007669"/>
    <property type="project" value="TreeGrafter"/>
</dbReference>
<dbReference type="PANTHER" id="PTHR12932">
    <property type="entry name" value="P25 ALPHA-RELATED"/>
    <property type="match status" value="1"/>
</dbReference>
<reference evidence="11" key="1">
    <citation type="submission" date="2023-08" db="EMBL/GenBank/DDBJ databases">
        <authorList>
            <person name="Alioto T."/>
            <person name="Alioto T."/>
            <person name="Gomez Garrido J."/>
        </authorList>
    </citation>
    <scope>NUCLEOTIDE SEQUENCE</scope>
</reference>
<evidence type="ECO:0000313" key="12">
    <source>
        <dbReference type="Proteomes" id="UP001178508"/>
    </source>
</evidence>
<dbReference type="FunFam" id="1.10.238.10:FF:000057">
    <property type="entry name" value="Tubulin polymerization-promoting protein family member 3"/>
    <property type="match status" value="1"/>
</dbReference>
<keyword evidence="12" id="KW-1185">Reference proteome</keyword>
<feature type="compositionally biased region" description="Basic residues" evidence="9">
    <location>
        <begin position="1"/>
        <end position="12"/>
    </location>
</feature>
<evidence type="ECO:0000256" key="9">
    <source>
        <dbReference type="SAM" id="MobiDB-lite"/>
    </source>
</evidence>
<feature type="domain" description="Palmitoyltransferase DHHC" evidence="10">
    <location>
        <begin position="122"/>
        <end position="272"/>
    </location>
</feature>
<dbReference type="PROSITE" id="PS50216">
    <property type="entry name" value="DHHC"/>
    <property type="match status" value="1"/>
</dbReference>
<feature type="compositionally biased region" description="Basic and acidic residues" evidence="9">
    <location>
        <begin position="564"/>
        <end position="578"/>
    </location>
</feature>
<comment type="domain">
    <text evidence="8">The DHHC domain is required for palmitoyltransferase activity.</text>
</comment>
<gene>
    <name evidence="11" type="ORF">XNOV1_A037827</name>
</gene>
<evidence type="ECO:0000256" key="2">
    <source>
        <dbReference type="ARBA" id="ARBA00004496"/>
    </source>
</evidence>
<organism evidence="11 12">
    <name type="scientific">Xyrichtys novacula</name>
    <name type="common">Pearly razorfish</name>
    <name type="synonym">Hemipteronotus novacula</name>
    <dbReference type="NCBI Taxonomy" id="13765"/>
    <lineage>
        <taxon>Eukaryota</taxon>
        <taxon>Metazoa</taxon>
        <taxon>Chordata</taxon>
        <taxon>Craniata</taxon>
        <taxon>Vertebrata</taxon>
        <taxon>Euteleostomi</taxon>
        <taxon>Actinopterygii</taxon>
        <taxon>Neopterygii</taxon>
        <taxon>Teleostei</taxon>
        <taxon>Neoteleostei</taxon>
        <taxon>Acanthomorphata</taxon>
        <taxon>Eupercaria</taxon>
        <taxon>Labriformes</taxon>
        <taxon>Labridae</taxon>
        <taxon>Xyrichtys</taxon>
    </lineage>
</organism>
<dbReference type="PANTHER" id="PTHR12932:SF18">
    <property type="entry name" value="TUBULIN POLYMERIZATION-PROMOTING PROTEIN"/>
    <property type="match status" value="1"/>
</dbReference>
<feature type="region of interest" description="Disordered" evidence="9">
    <location>
        <begin position="512"/>
        <end position="539"/>
    </location>
</feature>
<dbReference type="GO" id="GO:0005737">
    <property type="term" value="C:cytoplasm"/>
    <property type="evidence" value="ECO:0007669"/>
    <property type="project" value="UniProtKB-SubCell"/>
</dbReference>
<feature type="region of interest" description="Disordered" evidence="9">
    <location>
        <begin position="441"/>
        <end position="462"/>
    </location>
</feature>
<name>A0AAV1FLS6_XYRNO</name>
<feature type="region of interest" description="Disordered" evidence="9">
    <location>
        <begin position="473"/>
        <end position="492"/>
    </location>
</feature>
<feature type="region of interest" description="Disordered" evidence="9">
    <location>
        <begin position="552"/>
        <end position="594"/>
    </location>
</feature>
<dbReference type="SUPFAM" id="SSF47473">
    <property type="entry name" value="EF-hand"/>
    <property type="match status" value="1"/>
</dbReference>
<dbReference type="GO" id="GO:0001578">
    <property type="term" value="P:microtubule bundle formation"/>
    <property type="evidence" value="ECO:0007669"/>
    <property type="project" value="TreeGrafter"/>
</dbReference>
<dbReference type="GO" id="GO:0015631">
    <property type="term" value="F:tubulin binding"/>
    <property type="evidence" value="ECO:0007669"/>
    <property type="project" value="InterPro"/>
</dbReference>
<evidence type="ECO:0000256" key="5">
    <source>
        <dbReference type="ARBA" id="ARBA00022692"/>
    </source>
</evidence>
<feature type="region of interest" description="Disordered" evidence="9">
    <location>
        <begin position="1"/>
        <end position="29"/>
    </location>
</feature>
<keyword evidence="6 8" id="KW-1133">Transmembrane helix</keyword>
<dbReference type="Pfam" id="PF05517">
    <property type="entry name" value="p25-alpha"/>
    <property type="match status" value="1"/>
</dbReference>
<dbReference type="InterPro" id="IPR008907">
    <property type="entry name" value="TPP/p25"/>
</dbReference>
<keyword evidence="8" id="KW-0808">Transferase</keyword>
<evidence type="ECO:0000256" key="4">
    <source>
        <dbReference type="ARBA" id="ARBA00022490"/>
    </source>
</evidence>
<evidence type="ECO:0000313" key="11">
    <source>
        <dbReference type="EMBL" id="CAJ1062113.1"/>
    </source>
</evidence>
<accession>A0AAV1FLS6</accession>
<dbReference type="AlphaFoldDB" id="A0AAV1FLS6"/>
<dbReference type="GO" id="GO:0019706">
    <property type="term" value="F:protein-cysteine S-palmitoyltransferase activity"/>
    <property type="evidence" value="ECO:0007669"/>
    <property type="project" value="UniProtKB-EC"/>
</dbReference>
<evidence type="ECO:0000256" key="6">
    <source>
        <dbReference type="ARBA" id="ARBA00022989"/>
    </source>
</evidence>
<comment type="catalytic activity">
    <reaction evidence="8">
        <text>L-cysteinyl-[protein] + hexadecanoyl-CoA = S-hexadecanoyl-L-cysteinyl-[protein] + CoA</text>
        <dbReference type="Rhea" id="RHEA:36683"/>
        <dbReference type="Rhea" id="RHEA-COMP:10131"/>
        <dbReference type="Rhea" id="RHEA-COMP:11032"/>
        <dbReference type="ChEBI" id="CHEBI:29950"/>
        <dbReference type="ChEBI" id="CHEBI:57287"/>
        <dbReference type="ChEBI" id="CHEBI:57379"/>
        <dbReference type="ChEBI" id="CHEBI:74151"/>
        <dbReference type="EC" id="2.3.1.225"/>
    </reaction>
</comment>
<keyword evidence="4" id="KW-0963">Cytoplasm</keyword>
<comment type="similarity">
    <text evidence="8">Belongs to the DHHC palmitoyltransferase family.</text>
</comment>
<protein>
    <recommendedName>
        <fullName evidence="8">Palmitoyltransferase</fullName>
        <ecNumber evidence="8">2.3.1.225</ecNumber>
    </recommendedName>
</protein>
<dbReference type="EMBL" id="OY660871">
    <property type="protein sequence ID" value="CAJ1062113.1"/>
    <property type="molecule type" value="Genomic_DNA"/>
</dbReference>
<dbReference type="Pfam" id="PF01529">
    <property type="entry name" value="DHHC"/>
    <property type="match status" value="1"/>
</dbReference>
<feature type="compositionally biased region" description="Polar residues" evidence="9">
    <location>
        <begin position="395"/>
        <end position="406"/>
    </location>
</feature>
<feature type="region of interest" description="Disordered" evidence="9">
    <location>
        <begin position="722"/>
        <end position="774"/>
    </location>
</feature>
<dbReference type="GO" id="GO:0046785">
    <property type="term" value="P:microtubule polymerization"/>
    <property type="evidence" value="ECO:0007669"/>
    <property type="project" value="InterPro"/>
</dbReference>
<sequence>MNCLNRRLRRTAPVRGSSRNELVPSKPPRVNGWSWPPQAFQVAGWLFFSYLAIVSFGIYIPLLPPPWNHVLYALTGITFIVHLLTHIATLTIDPADASVRAKQSYSSPMPLFDRAKQPHVIQDLHCYLCDVKVGPKVKHCGVCNKCVEDFDHHCKWLNTCVGGRNYWCFFVALSSATLGAFLLVVVILFIFIQHYLDPTSLRTAPQFDNILGNETWLMFLPLAPTKTSSAGLLILAFITIMLSFTCLLLFIHLLGFHLYLFYKGISTFDYVKMQRQKESRNRDAEAGNSNNAKIDEKTTQNQASSADCEPTSSQTSSSCRFEDKGQLASRLSESICTELENLKKSAEKENNFHYGTDGPTEKTRDSERRSQKPDRETQSVSLKSADSVPVVQDPLGSSSNQDPPCKTNRSCPLFTSSISASVGSKIRCSELLVLVYQRSTEHRNTTTAHNNEAGGKQARAQGRQPISGLVSLQHLEGTAPSRQSRAETRKASRHRDAQLCFCEPNWEVKDFDTSTKRKLKSANPGTAQKETNSCTRMADQKDNIDDFKVQTAKHPNMSSVPMRPHNDQSRDRTSKRLSTESNGTSEGGMGSSTPVELTALEESFRRFAIHGDTRATGKEMHGKNWSKLCKDCGVIDGKNITLTDVDIVFSKVKKKSSRNITFDEFKTALGELARKKYKEKTGEDAEAEVFKLIEGKAPVIAGVTRAVASPTVSRLTDTTKFTGSHKERFDPTTGRGKGKAGREDIVDTSGYVSGYKHRGSYEKKVNKPTVGKPM</sequence>
<evidence type="ECO:0000256" key="8">
    <source>
        <dbReference type="RuleBase" id="RU079119"/>
    </source>
</evidence>
<dbReference type="EC" id="2.3.1.225" evidence="8"/>
<feature type="transmembrane region" description="Helical" evidence="8">
    <location>
        <begin position="230"/>
        <end position="262"/>
    </location>
</feature>
<feature type="region of interest" description="Disordered" evidence="9">
    <location>
        <begin position="279"/>
        <end position="320"/>
    </location>
</feature>
<dbReference type="InterPro" id="IPR011992">
    <property type="entry name" value="EF-hand-dom_pair"/>
</dbReference>
<evidence type="ECO:0000256" key="3">
    <source>
        <dbReference type="ARBA" id="ARBA00010994"/>
    </source>
</evidence>
<evidence type="ECO:0000259" key="10">
    <source>
        <dbReference type="Pfam" id="PF01529"/>
    </source>
</evidence>
<dbReference type="GO" id="GO:0016020">
    <property type="term" value="C:membrane"/>
    <property type="evidence" value="ECO:0007669"/>
    <property type="project" value="UniProtKB-SubCell"/>
</dbReference>
<evidence type="ECO:0000256" key="1">
    <source>
        <dbReference type="ARBA" id="ARBA00004141"/>
    </source>
</evidence>
<feature type="transmembrane region" description="Helical" evidence="8">
    <location>
        <begin position="42"/>
        <end position="63"/>
    </location>
</feature>
<keyword evidence="8" id="KW-0012">Acyltransferase</keyword>
<dbReference type="InterPro" id="IPR001594">
    <property type="entry name" value="Palmitoyltrfase_DHHC"/>
</dbReference>
<feature type="compositionally biased region" description="Polar residues" evidence="9">
    <location>
        <begin position="523"/>
        <end position="535"/>
    </location>
</feature>
<feature type="compositionally biased region" description="Basic and acidic residues" evidence="9">
    <location>
        <begin position="359"/>
        <end position="377"/>
    </location>
</feature>
<feature type="transmembrane region" description="Helical" evidence="8">
    <location>
        <begin position="69"/>
        <end position="92"/>
    </location>
</feature>